<evidence type="ECO:0000313" key="1">
    <source>
        <dbReference type="EMBL" id="NYD33458.1"/>
    </source>
</evidence>
<gene>
    <name evidence="1" type="ORF">BJ958_005004</name>
</gene>
<comment type="caution">
    <text evidence="1">The sequence shown here is derived from an EMBL/GenBank/DDBJ whole genome shotgun (WGS) entry which is preliminary data.</text>
</comment>
<reference evidence="1 2" key="1">
    <citation type="submission" date="2020-07" db="EMBL/GenBank/DDBJ databases">
        <title>Sequencing the genomes of 1000 actinobacteria strains.</title>
        <authorList>
            <person name="Klenk H.-P."/>
        </authorList>
    </citation>
    <scope>NUCLEOTIDE SEQUENCE [LARGE SCALE GENOMIC DNA]</scope>
    <source>
        <strain evidence="1 2">DSM 19082</strain>
    </source>
</reference>
<accession>A0A852RSF5</accession>
<organism evidence="1 2">
    <name type="scientific">Nocardioides kongjuensis</name>
    <dbReference type="NCBI Taxonomy" id="349522"/>
    <lineage>
        <taxon>Bacteria</taxon>
        <taxon>Bacillati</taxon>
        <taxon>Actinomycetota</taxon>
        <taxon>Actinomycetes</taxon>
        <taxon>Propionibacteriales</taxon>
        <taxon>Nocardioidaceae</taxon>
        <taxon>Nocardioides</taxon>
    </lineage>
</organism>
<name>A0A852RSF5_9ACTN</name>
<evidence type="ECO:0000313" key="2">
    <source>
        <dbReference type="Proteomes" id="UP000582231"/>
    </source>
</evidence>
<keyword evidence="2" id="KW-1185">Reference proteome</keyword>
<dbReference type="AlphaFoldDB" id="A0A852RSF5"/>
<proteinExistence type="predicted"/>
<dbReference type="Proteomes" id="UP000582231">
    <property type="component" value="Unassembled WGS sequence"/>
</dbReference>
<dbReference type="EMBL" id="JACCBF010000001">
    <property type="protein sequence ID" value="NYD33458.1"/>
    <property type="molecule type" value="Genomic_DNA"/>
</dbReference>
<dbReference type="RefSeq" id="WP_179729499.1">
    <property type="nucleotide sequence ID" value="NZ_BAABEF010000001.1"/>
</dbReference>
<protein>
    <submittedName>
        <fullName evidence="1">Uncharacterized protein</fullName>
    </submittedName>
</protein>
<sequence>MTPDADSFRALARSSPWRWRTVHLRARSSGWADVEAYVRRPDGLATRVGDQVRVETFPYDAELRRQRPVLRPDGLVAERPLRWWLVDDPIWRDYYWVAMLDPEELSHDVAIDRLREEELDGRPVWRADLTPQPGYEARCGGGCCELLFSEVSWRSEGNSRPLPQGTVFASHYDVALDVESGIVVRSLPVGAETPWLEVDVLEVDGPPPGWAQFEA</sequence>